<dbReference type="SUPFAM" id="SSF47413">
    <property type="entry name" value="lambda repressor-like DNA-binding domains"/>
    <property type="match status" value="1"/>
</dbReference>
<evidence type="ECO:0000259" key="1">
    <source>
        <dbReference type="PROSITE" id="PS50943"/>
    </source>
</evidence>
<dbReference type="AlphaFoldDB" id="A0A1W6A568"/>
<dbReference type="Pfam" id="PF01381">
    <property type="entry name" value="HTH_3"/>
    <property type="match status" value="1"/>
</dbReference>
<dbReference type="SMART" id="SM00530">
    <property type="entry name" value="HTH_XRE"/>
    <property type="match status" value="1"/>
</dbReference>
<reference evidence="2 3" key="1">
    <citation type="submission" date="2017-04" db="EMBL/GenBank/DDBJ databases">
        <title>The Characteristic of a Fine Plant Growth-Promoting Rhizobacteria Bacillus mycoides Gnyt1 and its Whole Genome Sequencing Analysis.</title>
        <authorList>
            <person name="Li J.H."/>
            <person name="Yao T."/>
        </authorList>
    </citation>
    <scope>NUCLEOTIDE SEQUENCE [LARGE SCALE GENOMIC DNA]</scope>
    <source>
        <strain evidence="2 3">Gnyt1</strain>
    </source>
</reference>
<dbReference type="InterPro" id="IPR001387">
    <property type="entry name" value="Cro/C1-type_HTH"/>
</dbReference>
<evidence type="ECO:0000313" key="3">
    <source>
        <dbReference type="Proteomes" id="UP000192932"/>
    </source>
</evidence>
<accession>A0A1W6A568</accession>
<proteinExistence type="predicted"/>
<dbReference type="RefSeq" id="WP_085309839.1">
    <property type="nucleotide sequence ID" value="NZ_CP020743.1"/>
</dbReference>
<name>A0A1W6A568_BACMY</name>
<evidence type="ECO:0000313" key="2">
    <source>
        <dbReference type="EMBL" id="ARJ20996.1"/>
    </source>
</evidence>
<dbReference type="InterPro" id="IPR010982">
    <property type="entry name" value="Lambda_DNA-bd_dom_sf"/>
</dbReference>
<protein>
    <recommendedName>
        <fullName evidence="1">HTH cro/C1-type domain-containing protein</fullName>
    </recommendedName>
</protein>
<organism evidence="2 3">
    <name type="scientific">Bacillus mycoides</name>
    <dbReference type="NCBI Taxonomy" id="1405"/>
    <lineage>
        <taxon>Bacteria</taxon>
        <taxon>Bacillati</taxon>
        <taxon>Bacillota</taxon>
        <taxon>Bacilli</taxon>
        <taxon>Bacillales</taxon>
        <taxon>Bacillaceae</taxon>
        <taxon>Bacillus</taxon>
        <taxon>Bacillus cereus group</taxon>
    </lineage>
</organism>
<dbReference type="Gene3D" id="1.10.260.40">
    <property type="entry name" value="lambda repressor-like DNA-binding domains"/>
    <property type="match status" value="1"/>
</dbReference>
<dbReference type="EMBL" id="CP020743">
    <property type="protein sequence ID" value="ARJ20996.1"/>
    <property type="molecule type" value="Genomic_DNA"/>
</dbReference>
<dbReference type="CDD" id="cd00093">
    <property type="entry name" value="HTH_XRE"/>
    <property type="match status" value="1"/>
</dbReference>
<sequence length="183" mass="21656">MSVLGYVARKFNMSFTDISKELGVASQTVNDWVKGKRKIPKKRLEQLVDLFDLPCEYFVKGETDLNEVERLTIELKYYQSINELKEDKQYRYWSHQNEINNLSKKIEDKKLLLKIEKLFEGGGRIGDVDYNPHSVKNYLIFEELVNVLSRADENKEEINELVIILLGEKQQRAFEMAERFRKE</sequence>
<dbReference type="Proteomes" id="UP000192932">
    <property type="component" value="Chromosome"/>
</dbReference>
<dbReference type="GO" id="GO:0003677">
    <property type="term" value="F:DNA binding"/>
    <property type="evidence" value="ECO:0007669"/>
    <property type="project" value="InterPro"/>
</dbReference>
<dbReference type="PROSITE" id="PS50943">
    <property type="entry name" value="HTH_CROC1"/>
    <property type="match status" value="1"/>
</dbReference>
<gene>
    <name evidence="2" type="ORF">B7492_07005</name>
</gene>
<feature type="domain" description="HTH cro/C1-type" evidence="1">
    <location>
        <begin position="12"/>
        <end position="58"/>
    </location>
</feature>